<dbReference type="PANTHER" id="PTHR24256">
    <property type="entry name" value="TRYPTASE-RELATED"/>
    <property type="match status" value="1"/>
</dbReference>
<keyword evidence="2" id="KW-0964">Secreted</keyword>
<evidence type="ECO:0000256" key="2">
    <source>
        <dbReference type="ARBA" id="ARBA00022525"/>
    </source>
</evidence>
<evidence type="ECO:0000259" key="7">
    <source>
        <dbReference type="PROSITE" id="PS50240"/>
    </source>
</evidence>
<dbReference type="SMART" id="SM00020">
    <property type="entry name" value="Tryp_SPc"/>
    <property type="match status" value="1"/>
</dbReference>
<dbReference type="InterPro" id="IPR001254">
    <property type="entry name" value="Trypsin_dom"/>
</dbReference>
<evidence type="ECO:0000313" key="8">
    <source>
        <dbReference type="EMBL" id="KAK5647683.1"/>
    </source>
</evidence>
<dbReference type="PROSITE" id="PS50240">
    <property type="entry name" value="TRYPSIN_DOM"/>
    <property type="match status" value="1"/>
</dbReference>
<evidence type="ECO:0000256" key="6">
    <source>
        <dbReference type="ARBA" id="ARBA00076468"/>
    </source>
</evidence>
<feature type="domain" description="Peptidase S1" evidence="7">
    <location>
        <begin position="1"/>
        <end position="239"/>
    </location>
</feature>
<dbReference type="GO" id="GO:0006508">
    <property type="term" value="P:proteolysis"/>
    <property type="evidence" value="ECO:0007669"/>
    <property type="project" value="InterPro"/>
</dbReference>
<proteinExistence type="inferred from homology"/>
<dbReference type="InterPro" id="IPR018114">
    <property type="entry name" value="TRYPSIN_HIS"/>
</dbReference>
<dbReference type="InterPro" id="IPR051487">
    <property type="entry name" value="Ser/Thr_Proteases_Immune/Dev"/>
</dbReference>
<comment type="caution">
    <text evidence="8">The sequence shown here is derived from an EMBL/GenBank/DDBJ whole genome shotgun (WGS) entry which is preliminary data.</text>
</comment>
<dbReference type="InterPro" id="IPR043504">
    <property type="entry name" value="Peptidase_S1_PA_chymotrypsin"/>
</dbReference>
<dbReference type="Pfam" id="PF00089">
    <property type="entry name" value="Trypsin"/>
    <property type="match status" value="1"/>
</dbReference>
<dbReference type="AlphaFoldDB" id="A0AAN7VN51"/>
<comment type="similarity">
    <text evidence="4">Belongs to the peptidase S1 family. CLIP subfamily.</text>
</comment>
<evidence type="ECO:0000313" key="9">
    <source>
        <dbReference type="Proteomes" id="UP001329430"/>
    </source>
</evidence>
<dbReference type="GO" id="GO:0005576">
    <property type="term" value="C:extracellular region"/>
    <property type="evidence" value="ECO:0007669"/>
    <property type="project" value="UniProtKB-SubCell"/>
</dbReference>
<accession>A0AAN7VN51</accession>
<dbReference type="Gene3D" id="2.40.10.10">
    <property type="entry name" value="Trypsin-like serine proteases"/>
    <property type="match status" value="2"/>
</dbReference>
<keyword evidence="3" id="KW-1015">Disulfide bond</keyword>
<gene>
    <name evidence="8" type="ORF">RI129_002575</name>
</gene>
<evidence type="ECO:0000256" key="3">
    <source>
        <dbReference type="ARBA" id="ARBA00023157"/>
    </source>
</evidence>
<reference evidence="8 9" key="1">
    <citation type="journal article" date="2024" name="Insects">
        <title>An Improved Chromosome-Level Genome Assembly of the Firefly Pyrocoelia pectoralis.</title>
        <authorList>
            <person name="Fu X."/>
            <person name="Meyer-Rochow V.B."/>
            <person name="Ballantyne L."/>
            <person name="Zhu X."/>
        </authorList>
    </citation>
    <scope>NUCLEOTIDE SEQUENCE [LARGE SCALE GENOMIC DNA]</scope>
    <source>
        <strain evidence="8">XCY_ONT2</strain>
    </source>
</reference>
<name>A0AAN7VN51_9COLE</name>
<keyword evidence="9" id="KW-1185">Reference proteome</keyword>
<dbReference type="InterPro" id="IPR001314">
    <property type="entry name" value="Peptidase_S1A"/>
</dbReference>
<evidence type="ECO:0000256" key="4">
    <source>
        <dbReference type="ARBA" id="ARBA00024195"/>
    </source>
</evidence>
<dbReference type="FunFam" id="2.40.10.10:FF:000038">
    <property type="entry name" value="Serine protease"/>
    <property type="match status" value="1"/>
</dbReference>
<dbReference type="InterPro" id="IPR009003">
    <property type="entry name" value="Peptidase_S1_PA"/>
</dbReference>
<dbReference type="EMBL" id="JAVRBK010000002">
    <property type="protein sequence ID" value="KAK5647683.1"/>
    <property type="molecule type" value="Genomic_DNA"/>
</dbReference>
<comment type="subcellular location">
    <subcellularLocation>
        <location evidence="1">Secreted</location>
    </subcellularLocation>
</comment>
<organism evidence="8 9">
    <name type="scientific">Pyrocoelia pectoralis</name>
    <dbReference type="NCBI Taxonomy" id="417401"/>
    <lineage>
        <taxon>Eukaryota</taxon>
        <taxon>Metazoa</taxon>
        <taxon>Ecdysozoa</taxon>
        <taxon>Arthropoda</taxon>
        <taxon>Hexapoda</taxon>
        <taxon>Insecta</taxon>
        <taxon>Pterygota</taxon>
        <taxon>Neoptera</taxon>
        <taxon>Endopterygota</taxon>
        <taxon>Coleoptera</taxon>
        <taxon>Polyphaga</taxon>
        <taxon>Elateriformia</taxon>
        <taxon>Elateroidea</taxon>
        <taxon>Lampyridae</taxon>
        <taxon>Lampyrinae</taxon>
        <taxon>Pyrocoelia</taxon>
    </lineage>
</organism>
<evidence type="ECO:0000256" key="1">
    <source>
        <dbReference type="ARBA" id="ARBA00004613"/>
    </source>
</evidence>
<dbReference type="PRINTS" id="PR00722">
    <property type="entry name" value="CHYMOTRYPSIN"/>
</dbReference>
<evidence type="ECO:0000256" key="5">
    <source>
        <dbReference type="ARBA" id="ARBA00068096"/>
    </source>
</evidence>
<dbReference type="PROSITE" id="PS00134">
    <property type="entry name" value="TRYPSIN_HIS"/>
    <property type="match status" value="1"/>
</dbReference>
<dbReference type="CDD" id="cd00190">
    <property type="entry name" value="Tryp_SPc"/>
    <property type="match status" value="1"/>
</dbReference>
<dbReference type="Proteomes" id="UP001329430">
    <property type="component" value="Chromosome 2"/>
</dbReference>
<protein>
    <recommendedName>
        <fullName evidence="5">Phenoloxidase-activating factor 2</fullName>
    </recommendedName>
    <alternativeName>
        <fullName evidence="6">Prophenoloxidase-activating factor II</fullName>
    </alternativeName>
</protein>
<sequence length="250" mass="28313">MVALLRMEKNKETSEKKETYQCGASLIHPQVVLTAAHCVSNKEDSYKIRAGEWDTQTTYELFPHQDREIDHIIIHPKYIKGGLFNDFALLILDTPLEIIENVDVVCLPNKTTISEKGFFCYATGWGQKEFSGDGKNPIILKKVDLPIVDRESCQEQFRKTHLSSRFKLHDTYICAGGELNKGTCKGDEGGPLVCAIANEQDRFYQAAIVSWGIDCGKENIPAVFAHVAKAMDWIDEIMTSHKFDTSIYRY</sequence>
<dbReference type="SUPFAM" id="SSF50494">
    <property type="entry name" value="Trypsin-like serine proteases"/>
    <property type="match status" value="1"/>
</dbReference>
<dbReference type="GO" id="GO:0004252">
    <property type="term" value="F:serine-type endopeptidase activity"/>
    <property type="evidence" value="ECO:0007669"/>
    <property type="project" value="InterPro"/>
</dbReference>